<dbReference type="RefSeq" id="WP_114069156.1">
    <property type="nucleotide sequence ID" value="NZ_CP030850.1"/>
</dbReference>
<dbReference type="Proteomes" id="UP000251993">
    <property type="component" value="Chromosome"/>
</dbReference>
<keyword evidence="1" id="KW-0732">Signal</keyword>
<feature type="signal peptide" evidence="1">
    <location>
        <begin position="1"/>
        <end position="18"/>
    </location>
</feature>
<gene>
    <name evidence="2" type="ORF">DR864_22930</name>
</gene>
<accession>A0A344TP22</accession>
<dbReference type="KEGG" id="run:DR864_22930"/>
<dbReference type="OrthoDB" id="966072at2"/>
<feature type="chain" id="PRO_5016740987" evidence="1">
    <location>
        <begin position="19"/>
        <end position="322"/>
    </location>
</feature>
<evidence type="ECO:0000313" key="3">
    <source>
        <dbReference type="Proteomes" id="UP000251993"/>
    </source>
</evidence>
<organism evidence="2 3">
    <name type="scientific">Runella rosea</name>
    <dbReference type="NCBI Taxonomy" id="2259595"/>
    <lineage>
        <taxon>Bacteria</taxon>
        <taxon>Pseudomonadati</taxon>
        <taxon>Bacteroidota</taxon>
        <taxon>Cytophagia</taxon>
        <taxon>Cytophagales</taxon>
        <taxon>Spirosomataceae</taxon>
        <taxon>Runella</taxon>
    </lineage>
</organism>
<dbReference type="EMBL" id="CP030850">
    <property type="protein sequence ID" value="AXE20393.1"/>
    <property type="molecule type" value="Genomic_DNA"/>
</dbReference>
<keyword evidence="3" id="KW-1185">Reference proteome</keyword>
<sequence length="322" mass="34636">MKKTIITFGIACFTICTALGQSITLVPTSSNQVSLRTYGSQIASFSGYHSEGNSSSPTATLNNKILAGMYGYGYGGSFFTTTPNASIEFRASGNFNIINFGTEILFNTTPFNSAFVRERMRIAENGNVGIGTSTPNGELSFSNTNNNRRILLYEDANNENQFMGFGVNAQTLRYQIPSLNNSHVFYAGTSTTNSNELMRITGTGNVGIGAFPGAKLEVNGFTKLGSAAPAIKQKEITGFNTAVADGGSTFVPHGLTPNKILDVAIFVEAIESGLLSQIPPRFPRGDGVSYSYLINHTFIEVYLNSGANILNKPIRILVTYKE</sequence>
<protein>
    <submittedName>
        <fullName evidence="2">Uncharacterized protein</fullName>
    </submittedName>
</protein>
<proteinExistence type="predicted"/>
<evidence type="ECO:0000256" key="1">
    <source>
        <dbReference type="SAM" id="SignalP"/>
    </source>
</evidence>
<reference evidence="2 3" key="1">
    <citation type="submission" date="2018-07" db="EMBL/GenBank/DDBJ databases">
        <title>Genome sequencing of Runella.</title>
        <authorList>
            <person name="Baek M.-G."/>
            <person name="Yi H."/>
        </authorList>
    </citation>
    <scope>NUCLEOTIDE SEQUENCE [LARGE SCALE GENOMIC DNA]</scope>
    <source>
        <strain evidence="2 3">HYN0085</strain>
    </source>
</reference>
<dbReference type="AlphaFoldDB" id="A0A344TP22"/>
<name>A0A344TP22_9BACT</name>
<evidence type="ECO:0000313" key="2">
    <source>
        <dbReference type="EMBL" id="AXE20393.1"/>
    </source>
</evidence>